<evidence type="ECO:0000313" key="2">
    <source>
        <dbReference type="Proteomes" id="UP001148838"/>
    </source>
</evidence>
<keyword evidence="2" id="KW-1185">Reference proteome</keyword>
<evidence type="ECO:0000313" key="1">
    <source>
        <dbReference type="EMBL" id="KAJ4449424.1"/>
    </source>
</evidence>
<gene>
    <name evidence="1" type="ORF">ANN_00823</name>
</gene>
<organism evidence="1 2">
    <name type="scientific">Periplaneta americana</name>
    <name type="common">American cockroach</name>
    <name type="synonym">Blatta americana</name>
    <dbReference type="NCBI Taxonomy" id="6978"/>
    <lineage>
        <taxon>Eukaryota</taxon>
        <taxon>Metazoa</taxon>
        <taxon>Ecdysozoa</taxon>
        <taxon>Arthropoda</taxon>
        <taxon>Hexapoda</taxon>
        <taxon>Insecta</taxon>
        <taxon>Pterygota</taxon>
        <taxon>Neoptera</taxon>
        <taxon>Polyneoptera</taxon>
        <taxon>Dictyoptera</taxon>
        <taxon>Blattodea</taxon>
        <taxon>Blattoidea</taxon>
        <taxon>Blattidae</taxon>
        <taxon>Blattinae</taxon>
        <taxon>Periplaneta</taxon>
    </lineage>
</organism>
<sequence length="84" mass="9526">MADLCEDGSETQGSLKAIENPLQMAIVYVMNEAGDIQRCCGPNFLAFALRLRKTPEKLNQEIQPDRESNPGPLRKRPACWWFNC</sequence>
<accession>A0ABQ8TRV0</accession>
<proteinExistence type="predicted"/>
<protein>
    <submittedName>
        <fullName evidence="1">Uncharacterized protein</fullName>
    </submittedName>
</protein>
<reference evidence="1 2" key="1">
    <citation type="journal article" date="2022" name="Allergy">
        <title>Genome assembly and annotation of Periplaneta americana reveal a comprehensive cockroach allergen profile.</title>
        <authorList>
            <person name="Wang L."/>
            <person name="Xiong Q."/>
            <person name="Saelim N."/>
            <person name="Wang L."/>
            <person name="Nong W."/>
            <person name="Wan A.T."/>
            <person name="Shi M."/>
            <person name="Liu X."/>
            <person name="Cao Q."/>
            <person name="Hui J.H.L."/>
            <person name="Sookrung N."/>
            <person name="Leung T.F."/>
            <person name="Tungtrongchitr A."/>
            <person name="Tsui S.K.W."/>
        </authorList>
    </citation>
    <scope>NUCLEOTIDE SEQUENCE [LARGE SCALE GENOMIC DNA]</scope>
    <source>
        <strain evidence="1">PWHHKU_190912</strain>
    </source>
</reference>
<dbReference type="Proteomes" id="UP001148838">
    <property type="component" value="Unassembled WGS sequence"/>
</dbReference>
<dbReference type="EMBL" id="JAJSOF020000003">
    <property type="protein sequence ID" value="KAJ4449424.1"/>
    <property type="molecule type" value="Genomic_DNA"/>
</dbReference>
<name>A0ABQ8TRV0_PERAM</name>
<comment type="caution">
    <text evidence="1">The sequence shown here is derived from an EMBL/GenBank/DDBJ whole genome shotgun (WGS) entry which is preliminary data.</text>
</comment>